<dbReference type="PROSITE" id="PS50109">
    <property type="entry name" value="HIS_KIN"/>
    <property type="match status" value="1"/>
</dbReference>
<dbReference type="InterPro" id="IPR004358">
    <property type="entry name" value="Sig_transdc_His_kin-like_C"/>
</dbReference>
<dbReference type="CDD" id="cd06225">
    <property type="entry name" value="HAMP"/>
    <property type="match status" value="1"/>
</dbReference>
<dbReference type="SMART" id="SM00304">
    <property type="entry name" value="HAMP"/>
    <property type="match status" value="1"/>
</dbReference>
<dbReference type="SMART" id="SM00388">
    <property type="entry name" value="HisKA"/>
    <property type="match status" value="1"/>
</dbReference>
<proteinExistence type="predicted"/>
<dbReference type="Gene3D" id="1.10.287.130">
    <property type="match status" value="1"/>
</dbReference>
<dbReference type="InterPro" id="IPR003660">
    <property type="entry name" value="HAMP_dom"/>
</dbReference>
<dbReference type="InterPro" id="IPR003594">
    <property type="entry name" value="HATPase_dom"/>
</dbReference>
<dbReference type="Pfam" id="PF00672">
    <property type="entry name" value="HAMP"/>
    <property type="match status" value="1"/>
</dbReference>
<keyword evidence="8 15" id="KW-0418">Kinase</keyword>
<feature type="domain" description="Histidine kinase" evidence="13">
    <location>
        <begin position="236"/>
        <end position="446"/>
    </location>
</feature>
<feature type="transmembrane region" description="Helical" evidence="12">
    <location>
        <begin position="7"/>
        <end position="30"/>
    </location>
</feature>
<feature type="domain" description="HAMP" evidence="14">
    <location>
        <begin position="174"/>
        <end position="228"/>
    </location>
</feature>
<keyword evidence="12" id="KW-0812">Transmembrane</keyword>
<keyword evidence="10" id="KW-0902">Two-component regulatory system</keyword>
<dbReference type="InterPro" id="IPR005467">
    <property type="entry name" value="His_kinase_dom"/>
</dbReference>
<name>A0ABW0TKJ6_9BACL</name>
<dbReference type="PRINTS" id="PR00344">
    <property type="entry name" value="BCTRLSENSOR"/>
</dbReference>
<dbReference type="Pfam" id="PF02518">
    <property type="entry name" value="HATPase_c"/>
    <property type="match status" value="1"/>
</dbReference>
<evidence type="ECO:0000256" key="3">
    <source>
        <dbReference type="ARBA" id="ARBA00012438"/>
    </source>
</evidence>
<keyword evidence="7" id="KW-0547">Nucleotide-binding</keyword>
<gene>
    <name evidence="15" type="ORF">ACFPRA_11155</name>
</gene>
<dbReference type="InterPro" id="IPR036097">
    <property type="entry name" value="HisK_dim/P_sf"/>
</dbReference>
<comment type="subcellular location">
    <subcellularLocation>
        <location evidence="2">Cell membrane</location>
        <topology evidence="2">Multi-pass membrane protein</topology>
    </subcellularLocation>
</comment>
<sequence>MKLKTKIHLFSTLLMLIILTLTNVGIYFLFEKMGHQTEYNQLLIRSKELTTSLSKMTEQMDARTIVRAYLPSNGVIQIVDEKGKQKVKSSVPELEKEKFDINPKERYTIGDFNGTQTMSIRVPAIWTNGEVVQVEMVQVLEELERSMQLLKLILFGVTVVAMIPITASSITLGRIVTQPIEKLTKTMSESQKSGTYEKINVSVEGKDELAQMGRTFNDMMEQLEQNYKKQEQFVSNASHELKTPLTVIESYSRLLSRQGFDNRAVAEEAVNAIISESVRMKEMIAQMLELAKSNGPLTFEFSEIEIHSLVEQVIQPMRHAYARNFSLEGSPPVKAMTDENRLKQLLFILLDNARKYSDGDIKTIIQAHEDSTEISVMDFGNGIAEEHLPHIFDRFYRIDKDRNRKTGGTGLGLAIAKEIAEGLGAELKIESIVGMGTTIRILIPKN</sequence>
<keyword evidence="9" id="KW-0067">ATP-binding</keyword>
<keyword evidence="16" id="KW-1185">Reference proteome</keyword>
<evidence type="ECO:0000256" key="8">
    <source>
        <dbReference type="ARBA" id="ARBA00022777"/>
    </source>
</evidence>
<evidence type="ECO:0000256" key="7">
    <source>
        <dbReference type="ARBA" id="ARBA00022741"/>
    </source>
</evidence>
<evidence type="ECO:0000256" key="10">
    <source>
        <dbReference type="ARBA" id="ARBA00023012"/>
    </source>
</evidence>
<dbReference type="SMART" id="SM00387">
    <property type="entry name" value="HATPase_c"/>
    <property type="match status" value="1"/>
</dbReference>
<comment type="caution">
    <text evidence="15">The sequence shown here is derived from an EMBL/GenBank/DDBJ whole genome shotgun (WGS) entry which is preliminary data.</text>
</comment>
<dbReference type="GO" id="GO:0016301">
    <property type="term" value="F:kinase activity"/>
    <property type="evidence" value="ECO:0007669"/>
    <property type="project" value="UniProtKB-KW"/>
</dbReference>
<dbReference type="CDD" id="cd00082">
    <property type="entry name" value="HisKA"/>
    <property type="match status" value="1"/>
</dbReference>
<keyword evidence="4" id="KW-1003">Cell membrane</keyword>
<comment type="catalytic activity">
    <reaction evidence="1">
        <text>ATP + protein L-histidine = ADP + protein N-phospho-L-histidine.</text>
        <dbReference type="EC" id="2.7.13.3"/>
    </reaction>
</comment>
<evidence type="ECO:0000256" key="9">
    <source>
        <dbReference type="ARBA" id="ARBA00022840"/>
    </source>
</evidence>
<evidence type="ECO:0000313" key="16">
    <source>
        <dbReference type="Proteomes" id="UP001596109"/>
    </source>
</evidence>
<dbReference type="PANTHER" id="PTHR45453">
    <property type="entry name" value="PHOSPHATE REGULON SENSOR PROTEIN PHOR"/>
    <property type="match status" value="1"/>
</dbReference>
<evidence type="ECO:0000259" key="14">
    <source>
        <dbReference type="PROSITE" id="PS50885"/>
    </source>
</evidence>
<evidence type="ECO:0000256" key="6">
    <source>
        <dbReference type="ARBA" id="ARBA00022679"/>
    </source>
</evidence>
<dbReference type="Pfam" id="PF00512">
    <property type="entry name" value="HisKA"/>
    <property type="match status" value="1"/>
</dbReference>
<dbReference type="SUPFAM" id="SSF47384">
    <property type="entry name" value="Homodimeric domain of signal transducing histidine kinase"/>
    <property type="match status" value="1"/>
</dbReference>
<organism evidence="15 16">
    <name type="scientific">Sporosarcina soli</name>
    <dbReference type="NCBI Taxonomy" id="334736"/>
    <lineage>
        <taxon>Bacteria</taxon>
        <taxon>Bacillati</taxon>
        <taxon>Bacillota</taxon>
        <taxon>Bacilli</taxon>
        <taxon>Bacillales</taxon>
        <taxon>Caryophanaceae</taxon>
        <taxon>Sporosarcina</taxon>
    </lineage>
</organism>
<dbReference type="SUPFAM" id="SSF158472">
    <property type="entry name" value="HAMP domain-like"/>
    <property type="match status" value="1"/>
</dbReference>
<evidence type="ECO:0000256" key="12">
    <source>
        <dbReference type="SAM" id="Phobius"/>
    </source>
</evidence>
<reference evidence="16" key="1">
    <citation type="journal article" date="2019" name="Int. J. Syst. Evol. Microbiol.">
        <title>The Global Catalogue of Microorganisms (GCM) 10K type strain sequencing project: providing services to taxonomists for standard genome sequencing and annotation.</title>
        <authorList>
            <consortium name="The Broad Institute Genomics Platform"/>
            <consortium name="The Broad Institute Genome Sequencing Center for Infectious Disease"/>
            <person name="Wu L."/>
            <person name="Ma J."/>
        </authorList>
    </citation>
    <scope>NUCLEOTIDE SEQUENCE [LARGE SCALE GENOMIC DNA]</scope>
    <source>
        <strain evidence="16">CGMCC 4.1434</strain>
    </source>
</reference>
<dbReference type="EMBL" id="JBHSNO010000005">
    <property type="protein sequence ID" value="MFC5589449.1"/>
    <property type="molecule type" value="Genomic_DNA"/>
</dbReference>
<dbReference type="PROSITE" id="PS50885">
    <property type="entry name" value="HAMP"/>
    <property type="match status" value="1"/>
</dbReference>
<evidence type="ECO:0000256" key="2">
    <source>
        <dbReference type="ARBA" id="ARBA00004651"/>
    </source>
</evidence>
<protein>
    <recommendedName>
        <fullName evidence="3">histidine kinase</fullName>
        <ecNumber evidence="3">2.7.13.3</ecNumber>
    </recommendedName>
</protein>
<evidence type="ECO:0000256" key="11">
    <source>
        <dbReference type="ARBA" id="ARBA00023136"/>
    </source>
</evidence>
<dbReference type="InterPro" id="IPR036890">
    <property type="entry name" value="HATPase_C_sf"/>
</dbReference>
<dbReference type="RefSeq" id="WP_381434144.1">
    <property type="nucleotide sequence ID" value="NZ_JBHSNO010000005.1"/>
</dbReference>
<keyword evidence="11 12" id="KW-0472">Membrane</keyword>
<dbReference type="CDD" id="cd00075">
    <property type="entry name" value="HATPase"/>
    <property type="match status" value="1"/>
</dbReference>
<dbReference type="InterPro" id="IPR050351">
    <property type="entry name" value="BphY/WalK/GraS-like"/>
</dbReference>
<keyword evidence="5" id="KW-0597">Phosphoprotein</keyword>
<dbReference type="EC" id="2.7.13.3" evidence="3"/>
<dbReference type="Gene3D" id="3.30.565.10">
    <property type="entry name" value="Histidine kinase-like ATPase, C-terminal domain"/>
    <property type="match status" value="1"/>
</dbReference>
<keyword evidence="12" id="KW-1133">Transmembrane helix</keyword>
<dbReference type="SUPFAM" id="SSF55874">
    <property type="entry name" value="ATPase domain of HSP90 chaperone/DNA topoisomerase II/histidine kinase"/>
    <property type="match status" value="1"/>
</dbReference>
<evidence type="ECO:0000256" key="4">
    <source>
        <dbReference type="ARBA" id="ARBA00022475"/>
    </source>
</evidence>
<dbReference type="Proteomes" id="UP001596109">
    <property type="component" value="Unassembled WGS sequence"/>
</dbReference>
<dbReference type="PANTHER" id="PTHR45453:SF1">
    <property type="entry name" value="PHOSPHATE REGULON SENSOR PROTEIN PHOR"/>
    <property type="match status" value="1"/>
</dbReference>
<evidence type="ECO:0000259" key="13">
    <source>
        <dbReference type="PROSITE" id="PS50109"/>
    </source>
</evidence>
<dbReference type="InterPro" id="IPR003661">
    <property type="entry name" value="HisK_dim/P_dom"/>
</dbReference>
<evidence type="ECO:0000313" key="15">
    <source>
        <dbReference type="EMBL" id="MFC5589449.1"/>
    </source>
</evidence>
<keyword evidence="6" id="KW-0808">Transferase</keyword>
<evidence type="ECO:0000256" key="5">
    <source>
        <dbReference type="ARBA" id="ARBA00022553"/>
    </source>
</evidence>
<accession>A0ABW0TKJ6</accession>
<dbReference type="Gene3D" id="6.10.340.10">
    <property type="match status" value="1"/>
</dbReference>
<evidence type="ECO:0000256" key="1">
    <source>
        <dbReference type="ARBA" id="ARBA00000085"/>
    </source>
</evidence>